<keyword evidence="1" id="KW-1133">Transmembrane helix</keyword>
<proteinExistence type="predicted"/>
<keyword evidence="1" id="KW-0812">Transmembrane</keyword>
<name>A0A9X0YH99_9PSED</name>
<comment type="caution">
    <text evidence="2">The sequence shown here is derived from an EMBL/GenBank/DDBJ whole genome shotgun (WGS) entry which is preliminary data.</text>
</comment>
<keyword evidence="1" id="KW-0472">Membrane</keyword>
<evidence type="ECO:0000313" key="2">
    <source>
        <dbReference type="EMBL" id="MBN2979127.1"/>
    </source>
</evidence>
<feature type="transmembrane region" description="Helical" evidence="1">
    <location>
        <begin position="43"/>
        <end position="63"/>
    </location>
</feature>
<evidence type="ECO:0000313" key="3">
    <source>
        <dbReference type="Proteomes" id="UP001154860"/>
    </source>
</evidence>
<gene>
    <name evidence="2" type="ORF">JWR99_25585</name>
</gene>
<feature type="non-terminal residue" evidence="2">
    <location>
        <position position="64"/>
    </location>
</feature>
<dbReference type="EMBL" id="JAFHKJ010000140">
    <property type="protein sequence ID" value="MBN2979127.1"/>
    <property type="molecule type" value="Genomic_DNA"/>
</dbReference>
<reference evidence="2 3" key="1">
    <citation type="journal article" date="2021" name="Int. J. Syst. Evol. Microbiol.">
        <title>Pseudomonas lactucae sp. nov., a pathogen causing bacterial rot of lettuce in Japan.</title>
        <authorList>
            <person name="Sawada H."/>
            <person name="Fujikawa T."/>
            <person name="Satou M."/>
        </authorList>
    </citation>
    <scope>NUCLEOTIDE SEQUENCE [LARGE SCALE GENOMIC DNA]</scope>
    <source>
        <strain evidence="2 3">MAFF 301381</strain>
    </source>
</reference>
<dbReference type="Proteomes" id="UP001154860">
    <property type="component" value="Unassembled WGS sequence"/>
</dbReference>
<reference evidence="2 3" key="2">
    <citation type="journal article" date="2023" name="Plant Pathol.">
        <title>Dismantling and reorganizing Pseudomonas marginalis sensu#lato.</title>
        <authorList>
            <person name="Sawada H."/>
            <person name="Fujikawa T."/>
            <person name="Satou M."/>
        </authorList>
    </citation>
    <scope>NUCLEOTIDE SEQUENCE [LARGE SCALE GENOMIC DNA]</scope>
    <source>
        <strain evidence="2 3">MAFF 301381</strain>
    </source>
</reference>
<protein>
    <submittedName>
        <fullName evidence="2">Uncharacterized protein</fullName>
    </submittedName>
</protein>
<evidence type="ECO:0000256" key="1">
    <source>
        <dbReference type="SAM" id="Phobius"/>
    </source>
</evidence>
<keyword evidence="3" id="KW-1185">Reference proteome</keyword>
<sequence>MKTPQERSLCGASIGKNIVGWGKFNRVWEGGDKRSMGIARRGLFAVALARLLLLLLLLLWLWLW</sequence>
<organism evidence="2 3">
    <name type="scientific">Pseudomonas lactucae</name>
    <dbReference type="NCBI Taxonomy" id="2813360"/>
    <lineage>
        <taxon>Bacteria</taxon>
        <taxon>Pseudomonadati</taxon>
        <taxon>Pseudomonadota</taxon>
        <taxon>Gammaproteobacteria</taxon>
        <taxon>Pseudomonadales</taxon>
        <taxon>Pseudomonadaceae</taxon>
        <taxon>Pseudomonas</taxon>
    </lineage>
</organism>
<dbReference type="AlphaFoldDB" id="A0A9X0YH99"/>
<accession>A0A9X0YH99</accession>
<dbReference type="RefSeq" id="WP_205490545.1">
    <property type="nucleotide sequence ID" value="NZ_JAFHKI010000084.1"/>
</dbReference>